<proteinExistence type="inferred from homology"/>
<keyword evidence="9" id="KW-1185">Reference proteome</keyword>
<dbReference type="EMBL" id="VDMD01000008">
    <property type="protein sequence ID" value="TRM63783.1"/>
    <property type="molecule type" value="Genomic_DNA"/>
</dbReference>
<organism evidence="8 9">
    <name type="scientific">Schizophyllum amplum</name>
    <dbReference type="NCBI Taxonomy" id="97359"/>
    <lineage>
        <taxon>Eukaryota</taxon>
        <taxon>Fungi</taxon>
        <taxon>Dikarya</taxon>
        <taxon>Basidiomycota</taxon>
        <taxon>Agaricomycotina</taxon>
        <taxon>Agaricomycetes</taxon>
        <taxon>Agaricomycetidae</taxon>
        <taxon>Agaricales</taxon>
        <taxon>Schizophyllaceae</taxon>
        <taxon>Schizophyllum</taxon>
    </lineage>
</organism>
<feature type="domain" description="Peptidase A1" evidence="7">
    <location>
        <begin position="57"/>
        <end position="391"/>
    </location>
</feature>
<dbReference type="InterPro" id="IPR021109">
    <property type="entry name" value="Peptidase_aspartic_dom_sf"/>
</dbReference>
<dbReference type="OrthoDB" id="15189at2759"/>
<keyword evidence="5" id="KW-0472">Membrane</keyword>
<keyword evidence="3" id="KW-0645">Protease</keyword>
<feature type="region of interest" description="Disordered" evidence="4">
    <location>
        <begin position="482"/>
        <end position="550"/>
    </location>
</feature>
<dbReference type="InterPro" id="IPR034164">
    <property type="entry name" value="Pepsin-like_dom"/>
</dbReference>
<evidence type="ECO:0000256" key="6">
    <source>
        <dbReference type="SAM" id="SignalP"/>
    </source>
</evidence>
<evidence type="ECO:0000256" key="3">
    <source>
        <dbReference type="RuleBase" id="RU000454"/>
    </source>
</evidence>
<dbReference type="GO" id="GO:0006508">
    <property type="term" value="P:proteolysis"/>
    <property type="evidence" value="ECO:0007669"/>
    <property type="project" value="UniProtKB-KW"/>
</dbReference>
<evidence type="ECO:0000313" key="8">
    <source>
        <dbReference type="EMBL" id="TRM63783.1"/>
    </source>
</evidence>
<keyword evidence="2 3" id="KW-0064">Aspartyl protease</keyword>
<reference evidence="8 9" key="1">
    <citation type="journal article" date="2019" name="New Phytol.">
        <title>Comparative genomics reveals unique wood-decay strategies and fruiting body development in the Schizophyllaceae.</title>
        <authorList>
            <person name="Almasi E."/>
            <person name="Sahu N."/>
            <person name="Krizsan K."/>
            <person name="Balint B."/>
            <person name="Kovacs G.M."/>
            <person name="Kiss B."/>
            <person name="Cseklye J."/>
            <person name="Drula E."/>
            <person name="Henrissat B."/>
            <person name="Nagy I."/>
            <person name="Chovatia M."/>
            <person name="Adam C."/>
            <person name="LaButti K."/>
            <person name="Lipzen A."/>
            <person name="Riley R."/>
            <person name="Grigoriev I.V."/>
            <person name="Nagy L.G."/>
        </authorList>
    </citation>
    <scope>NUCLEOTIDE SEQUENCE [LARGE SCALE GENOMIC DNA]</scope>
    <source>
        <strain evidence="8 9">NL-1724</strain>
    </source>
</reference>
<dbReference type="InterPro" id="IPR033121">
    <property type="entry name" value="PEPTIDASE_A1"/>
</dbReference>
<name>A0A550CG56_9AGAR</name>
<dbReference type="InterPro" id="IPR001461">
    <property type="entry name" value="Aspartic_peptidase_A1"/>
</dbReference>
<gene>
    <name evidence="8" type="ORF">BD626DRAFT_492695</name>
</gene>
<feature type="signal peptide" evidence="6">
    <location>
        <begin position="1"/>
        <end position="20"/>
    </location>
</feature>
<evidence type="ECO:0000256" key="5">
    <source>
        <dbReference type="SAM" id="Phobius"/>
    </source>
</evidence>
<sequence>MIGTNLALAALSWLALEASAFHVRMEGQIRPRSASSLAARGNLEGTSPLTNSADISYYTNVTLGGEQFKVLIDTGSSDLWVAGSVKNAKDTGHTSGVTYAVGAVKGPIKTAELEFSGFTVPDQAYIEVTPSRSQPASVGLIGLGPNSGSNVYQEMGDDSGMAVLDSIFTQNTSTPNYITVLLGRLDDPTDTFPGDLTVGTVLDNYTDVQSQPKLNVTEVPVRDEGDQHFQILIDEGGIIGPDGKSINVSSEVDETQNKKQATAVLDTGFSLSQVPMNVAAAIYGRFPGAEYANVTGVGATWIVPCSAEVNLTIKLSGKEYPVHPMDTTLDPATLGLTGVKNSDGDDCCIGTYQPVSFDIGDSPTYDMILGMSFIRNVYALFNYGDFLVDSKGKADPYIQLLSTTDPSEAHSDFVKVRLNGDASAGDNTLSANPASTTTTHAQKGIRLATVGIVFCVIAIVFGVLAVVLFLVRRRRRNMAKGRYAPLEPQGGFKPPPGAYQEAFPTEPVQAYDPAPHGGQPPAYGQQPAYGQEAHGQEAHAMQPYSTPWGR</sequence>
<dbReference type="AlphaFoldDB" id="A0A550CG56"/>
<dbReference type="STRING" id="97359.A0A550CG56"/>
<dbReference type="PRINTS" id="PR00792">
    <property type="entry name" value="PEPSIN"/>
</dbReference>
<evidence type="ECO:0000256" key="4">
    <source>
        <dbReference type="SAM" id="MobiDB-lite"/>
    </source>
</evidence>
<evidence type="ECO:0000259" key="7">
    <source>
        <dbReference type="PROSITE" id="PS51767"/>
    </source>
</evidence>
<dbReference type="Pfam" id="PF00026">
    <property type="entry name" value="Asp"/>
    <property type="match status" value="1"/>
</dbReference>
<dbReference type="CDD" id="cd05471">
    <property type="entry name" value="pepsin_like"/>
    <property type="match status" value="1"/>
</dbReference>
<comment type="similarity">
    <text evidence="1 3">Belongs to the peptidase A1 family.</text>
</comment>
<dbReference type="PROSITE" id="PS51767">
    <property type="entry name" value="PEPTIDASE_A1"/>
    <property type="match status" value="1"/>
</dbReference>
<dbReference type="GO" id="GO:0004190">
    <property type="term" value="F:aspartic-type endopeptidase activity"/>
    <property type="evidence" value="ECO:0007669"/>
    <property type="project" value="UniProtKB-KW"/>
</dbReference>
<feature type="chain" id="PRO_5021956144" evidence="6">
    <location>
        <begin position="21"/>
        <end position="550"/>
    </location>
</feature>
<dbReference type="Gene3D" id="2.40.70.10">
    <property type="entry name" value="Acid Proteases"/>
    <property type="match status" value="2"/>
</dbReference>
<keyword evidence="5" id="KW-1133">Transmembrane helix</keyword>
<dbReference type="Proteomes" id="UP000320762">
    <property type="component" value="Unassembled WGS sequence"/>
</dbReference>
<dbReference type="PANTHER" id="PTHR47966:SF51">
    <property type="entry name" value="BETA-SITE APP-CLEAVING ENZYME, ISOFORM A-RELATED"/>
    <property type="match status" value="1"/>
</dbReference>
<keyword evidence="5" id="KW-0812">Transmembrane</keyword>
<keyword evidence="6" id="KW-0732">Signal</keyword>
<dbReference type="PROSITE" id="PS00141">
    <property type="entry name" value="ASP_PROTEASE"/>
    <property type="match status" value="1"/>
</dbReference>
<evidence type="ECO:0000313" key="9">
    <source>
        <dbReference type="Proteomes" id="UP000320762"/>
    </source>
</evidence>
<feature type="transmembrane region" description="Helical" evidence="5">
    <location>
        <begin position="447"/>
        <end position="471"/>
    </location>
</feature>
<accession>A0A550CG56</accession>
<dbReference type="SUPFAM" id="SSF50630">
    <property type="entry name" value="Acid proteases"/>
    <property type="match status" value="1"/>
</dbReference>
<keyword evidence="3" id="KW-0378">Hydrolase</keyword>
<evidence type="ECO:0000256" key="2">
    <source>
        <dbReference type="ARBA" id="ARBA00022750"/>
    </source>
</evidence>
<dbReference type="InterPro" id="IPR001969">
    <property type="entry name" value="Aspartic_peptidase_AS"/>
</dbReference>
<comment type="caution">
    <text evidence="8">The sequence shown here is derived from an EMBL/GenBank/DDBJ whole genome shotgun (WGS) entry which is preliminary data.</text>
</comment>
<evidence type="ECO:0000256" key="1">
    <source>
        <dbReference type="ARBA" id="ARBA00007447"/>
    </source>
</evidence>
<dbReference type="PANTHER" id="PTHR47966">
    <property type="entry name" value="BETA-SITE APP-CLEAVING ENZYME, ISOFORM A-RELATED"/>
    <property type="match status" value="1"/>
</dbReference>
<protein>
    <submittedName>
        <fullName evidence="8">Aspartic peptidase domain-containing protein</fullName>
    </submittedName>
</protein>